<accession>A0A285PHN0</accession>
<sequence length="180" mass="20348">MAKRLEKKADVKSNSMNVLSMFTLFAGVLSLAYSVEISADMAKLVGGFVIGVSALSIYLSHTDPVSRLAEGAFNAHECGREISKIYTKLLNDRLEHAQALELYEEVLSNYDMNHDRCDYYLTIRLEPDLFPDNKKGSNWWNSTFATWLSVVSPAIYTTSGLAFIFIILTLFWYLTRIQIA</sequence>
<keyword evidence="1" id="KW-1133">Transmembrane helix</keyword>
<dbReference type="InterPro" id="IPR041115">
    <property type="entry name" value="SLATT_5"/>
</dbReference>
<evidence type="ECO:0000313" key="4">
    <source>
        <dbReference type="Proteomes" id="UP000219439"/>
    </source>
</evidence>
<evidence type="ECO:0000256" key="1">
    <source>
        <dbReference type="SAM" id="Phobius"/>
    </source>
</evidence>
<keyword evidence="4" id="KW-1185">Reference proteome</keyword>
<dbReference type="Proteomes" id="UP000219439">
    <property type="component" value="Unassembled WGS sequence"/>
</dbReference>
<dbReference type="EMBL" id="OBEL01000006">
    <property type="protein sequence ID" value="SNZ20928.1"/>
    <property type="molecule type" value="Genomic_DNA"/>
</dbReference>
<organism evidence="3 4">
    <name type="scientific">Cohaesibacter gelatinilyticus</name>
    <dbReference type="NCBI Taxonomy" id="372072"/>
    <lineage>
        <taxon>Bacteria</taxon>
        <taxon>Pseudomonadati</taxon>
        <taxon>Pseudomonadota</taxon>
        <taxon>Alphaproteobacteria</taxon>
        <taxon>Hyphomicrobiales</taxon>
        <taxon>Cohaesibacteraceae</taxon>
    </lineage>
</organism>
<keyword evidence="1" id="KW-0472">Membrane</keyword>
<dbReference type="Pfam" id="PF18160">
    <property type="entry name" value="SLATT_5"/>
    <property type="match status" value="1"/>
</dbReference>
<proteinExistence type="predicted"/>
<feature type="transmembrane region" description="Helical" evidence="1">
    <location>
        <begin position="44"/>
        <end position="60"/>
    </location>
</feature>
<name>A0A285PHN0_9HYPH</name>
<evidence type="ECO:0000259" key="2">
    <source>
        <dbReference type="Pfam" id="PF18160"/>
    </source>
</evidence>
<feature type="domain" description="SMODS and SLOG-associating 2TM effector" evidence="2">
    <location>
        <begin position="1"/>
        <end position="170"/>
    </location>
</feature>
<evidence type="ECO:0000313" key="3">
    <source>
        <dbReference type="EMBL" id="SNZ20928.1"/>
    </source>
</evidence>
<protein>
    <recommendedName>
        <fullName evidence="2">SMODS and SLOG-associating 2TM effector domain-containing protein</fullName>
    </recommendedName>
</protein>
<reference evidence="3 4" key="1">
    <citation type="submission" date="2017-09" db="EMBL/GenBank/DDBJ databases">
        <authorList>
            <person name="Ehlers B."/>
            <person name="Leendertz F.H."/>
        </authorList>
    </citation>
    <scope>NUCLEOTIDE SEQUENCE [LARGE SCALE GENOMIC DNA]</scope>
    <source>
        <strain evidence="3 4">DSM 18289</strain>
    </source>
</reference>
<dbReference type="AlphaFoldDB" id="A0A285PHN0"/>
<feature type="transmembrane region" description="Helical" evidence="1">
    <location>
        <begin position="144"/>
        <end position="174"/>
    </location>
</feature>
<keyword evidence="1" id="KW-0812">Transmembrane</keyword>
<gene>
    <name evidence="3" type="ORF">SAMN06265368_4042</name>
</gene>